<dbReference type="AlphaFoldDB" id="A0A8T0QI91"/>
<evidence type="ECO:0000256" key="4">
    <source>
        <dbReference type="ARBA" id="ARBA00022801"/>
    </source>
</evidence>
<dbReference type="CDD" id="cd06127">
    <property type="entry name" value="DEDDh"/>
    <property type="match status" value="1"/>
</dbReference>
<evidence type="ECO:0000256" key="1">
    <source>
        <dbReference type="ARBA" id="ARBA00001946"/>
    </source>
</evidence>
<keyword evidence="6" id="KW-0460">Magnesium</keyword>
<comment type="similarity">
    <text evidence="7">Belongs to the exonuclease superfamily. TREX family.</text>
</comment>
<organism evidence="9 10">
    <name type="scientific">Panicum virgatum</name>
    <name type="common">Blackwell switchgrass</name>
    <dbReference type="NCBI Taxonomy" id="38727"/>
    <lineage>
        <taxon>Eukaryota</taxon>
        <taxon>Viridiplantae</taxon>
        <taxon>Streptophyta</taxon>
        <taxon>Embryophyta</taxon>
        <taxon>Tracheophyta</taxon>
        <taxon>Spermatophyta</taxon>
        <taxon>Magnoliopsida</taxon>
        <taxon>Liliopsida</taxon>
        <taxon>Poales</taxon>
        <taxon>Poaceae</taxon>
        <taxon>PACMAD clade</taxon>
        <taxon>Panicoideae</taxon>
        <taxon>Panicodae</taxon>
        <taxon>Paniceae</taxon>
        <taxon>Panicinae</taxon>
        <taxon>Panicum</taxon>
        <taxon>Panicum sect. Hiantes</taxon>
    </lineage>
</organism>
<dbReference type="GO" id="GO:0046872">
    <property type="term" value="F:metal ion binding"/>
    <property type="evidence" value="ECO:0007669"/>
    <property type="project" value="UniProtKB-KW"/>
</dbReference>
<evidence type="ECO:0000256" key="6">
    <source>
        <dbReference type="ARBA" id="ARBA00022842"/>
    </source>
</evidence>
<reference evidence="9" key="1">
    <citation type="submission" date="2020-05" db="EMBL/GenBank/DDBJ databases">
        <title>WGS assembly of Panicum virgatum.</title>
        <authorList>
            <person name="Lovell J.T."/>
            <person name="Jenkins J."/>
            <person name="Shu S."/>
            <person name="Juenger T.E."/>
            <person name="Schmutz J."/>
        </authorList>
    </citation>
    <scope>NUCLEOTIDE SEQUENCE</scope>
    <source>
        <strain evidence="9">AP13</strain>
    </source>
</reference>
<dbReference type="GO" id="GO:0008296">
    <property type="term" value="F:3'-5'-DNA exonuclease activity"/>
    <property type="evidence" value="ECO:0007669"/>
    <property type="project" value="TreeGrafter"/>
</dbReference>
<dbReference type="InterPro" id="IPR012337">
    <property type="entry name" value="RNaseH-like_sf"/>
</dbReference>
<gene>
    <name evidence="9" type="ORF">PVAP13_7KG286800</name>
</gene>
<dbReference type="GO" id="GO:0003676">
    <property type="term" value="F:nucleic acid binding"/>
    <property type="evidence" value="ECO:0007669"/>
    <property type="project" value="InterPro"/>
</dbReference>
<keyword evidence="5" id="KW-0269">Exonuclease</keyword>
<dbReference type="InterPro" id="IPR040393">
    <property type="entry name" value="TREX1/2"/>
</dbReference>
<keyword evidence="10" id="KW-1185">Reference proteome</keyword>
<dbReference type="GO" id="GO:0006308">
    <property type="term" value="P:DNA catabolic process"/>
    <property type="evidence" value="ECO:0007669"/>
    <property type="project" value="TreeGrafter"/>
</dbReference>
<accession>A0A8T0QI91</accession>
<dbReference type="EMBL" id="CM029049">
    <property type="protein sequence ID" value="KAG2574857.1"/>
    <property type="molecule type" value="Genomic_DNA"/>
</dbReference>
<dbReference type="GO" id="GO:0005737">
    <property type="term" value="C:cytoplasm"/>
    <property type="evidence" value="ECO:0007669"/>
    <property type="project" value="TreeGrafter"/>
</dbReference>
<evidence type="ECO:0000259" key="8">
    <source>
        <dbReference type="SMART" id="SM00479"/>
    </source>
</evidence>
<dbReference type="OrthoDB" id="10250935at2759"/>
<dbReference type="PANTHER" id="PTHR13058">
    <property type="entry name" value="THREE PRIME REPAIR EXONUCLEASE 1, 2"/>
    <property type="match status" value="1"/>
</dbReference>
<sequence>MSLVLRFNLLRNNIWSSCPVRFLKQHAGFSYEKLLQPGSYEKRHFTTKLTETASWHKTDSDSCIPAISPLWLQQTSEHDQPATILVFDIETTGFLHADHRIIEFALRDLSGGKNCTFETLINPGRNVPSYAAEANKITTELVCRPDVPRFSDVLPILLAYVQSRQAPGKPVLWVAHNAKKFDVPFVMQEFERCSAQVPADWLFVDSLCLARKLKKSDGNIGLLNLKALGEHYGVSSEGPSHRAMPDVQALCGILPKITLGLKLTCDSLMSEASKFYDFRKVS</sequence>
<evidence type="ECO:0000313" key="10">
    <source>
        <dbReference type="Proteomes" id="UP000823388"/>
    </source>
</evidence>
<proteinExistence type="inferred from homology"/>
<evidence type="ECO:0000256" key="2">
    <source>
        <dbReference type="ARBA" id="ARBA00022722"/>
    </source>
</evidence>
<keyword evidence="3" id="KW-0479">Metal-binding</keyword>
<dbReference type="InterPro" id="IPR036397">
    <property type="entry name" value="RNaseH_sf"/>
</dbReference>
<dbReference type="Gene3D" id="3.30.420.10">
    <property type="entry name" value="Ribonuclease H-like superfamily/Ribonuclease H"/>
    <property type="match status" value="1"/>
</dbReference>
<dbReference type="Pfam" id="PF00929">
    <property type="entry name" value="RNase_T"/>
    <property type="match status" value="1"/>
</dbReference>
<comment type="cofactor">
    <cofactor evidence="1">
        <name>Mg(2+)</name>
        <dbReference type="ChEBI" id="CHEBI:18420"/>
    </cofactor>
</comment>
<protein>
    <recommendedName>
        <fullName evidence="8">Exonuclease domain-containing protein</fullName>
    </recommendedName>
</protein>
<dbReference type="InterPro" id="IPR013520">
    <property type="entry name" value="Ribonucl_H"/>
</dbReference>
<name>A0A8T0QI91_PANVG</name>
<dbReference type="SUPFAM" id="SSF53098">
    <property type="entry name" value="Ribonuclease H-like"/>
    <property type="match status" value="1"/>
</dbReference>
<evidence type="ECO:0000256" key="7">
    <source>
        <dbReference type="ARBA" id="ARBA00025769"/>
    </source>
</evidence>
<comment type="caution">
    <text evidence="9">The sequence shown here is derived from an EMBL/GenBank/DDBJ whole genome shotgun (WGS) entry which is preliminary data.</text>
</comment>
<dbReference type="Proteomes" id="UP000823388">
    <property type="component" value="Chromosome 7K"/>
</dbReference>
<dbReference type="PANTHER" id="PTHR13058:SF26">
    <property type="entry name" value="OS04G0623400 PROTEIN"/>
    <property type="match status" value="1"/>
</dbReference>
<keyword evidence="4" id="KW-0378">Hydrolase</keyword>
<keyword evidence="2" id="KW-0540">Nuclease</keyword>
<evidence type="ECO:0000256" key="5">
    <source>
        <dbReference type="ARBA" id="ARBA00022839"/>
    </source>
</evidence>
<evidence type="ECO:0000313" key="9">
    <source>
        <dbReference type="EMBL" id="KAG2574857.1"/>
    </source>
</evidence>
<dbReference type="SMART" id="SM00479">
    <property type="entry name" value="EXOIII"/>
    <property type="match status" value="1"/>
</dbReference>
<evidence type="ECO:0000256" key="3">
    <source>
        <dbReference type="ARBA" id="ARBA00022723"/>
    </source>
</evidence>
<feature type="domain" description="Exonuclease" evidence="8">
    <location>
        <begin position="83"/>
        <end position="263"/>
    </location>
</feature>